<dbReference type="Gene3D" id="3.30.700.10">
    <property type="entry name" value="Glycoprotein, Type 4 Pilin"/>
    <property type="match status" value="1"/>
</dbReference>
<evidence type="ECO:0000313" key="1">
    <source>
        <dbReference type="EMBL" id="GAG23897.1"/>
    </source>
</evidence>
<dbReference type="SUPFAM" id="SSF54523">
    <property type="entry name" value="Pili subunits"/>
    <property type="match status" value="1"/>
</dbReference>
<dbReference type="SUPFAM" id="SSF49452">
    <property type="entry name" value="Starch-binding domain-like"/>
    <property type="match status" value="1"/>
</dbReference>
<proteinExistence type="predicted"/>
<comment type="caution">
    <text evidence="1">The sequence shown here is derived from an EMBL/GenBank/DDBJ whole genome shotgun (WGS) entry which is preliminary data.</text>
</comment>
<dbReference type="InterPro" id="IPR013784">
    <property type="entry name" value="Carb-bd-like_fold"/>
</dbReference>
<accession>X0WKZ2</accession>
<sequence length="260" mass="29042">AMLLTKGKDGRQQLNYGKISGWLEQYKQRAGHYPKNLEELNKPLPKDVYSPTGEDYRYEAQRSRFIISSCGEDGIYGNDDDEIFIAYQGGARSGQRHELYPLDEDEEVEAQTEMVMGERPKGNCSISGKVVSAVTGEPIAHARMYLHYSGTHGSIFINVASNGTFVFKDIPTGPFSLRTTHTAGFQDAVYNPEGKSSSYPNFKLEDGEHRSGIVFKAKPAYRISGRVLDENGKIPESINTLHVLAWMEKDNGRGYESEQS</sequence>
<name>X0WKZ2_9ZZZZ</name>
<evidence type="ECO:0008006" key="2">
    <source>
        <dbReference type="Google" id="ProtNLM"/>
    </source>
</evidence>
<reference evidence="1" key="1">
    <citation type="journal article" date="2014" name="Front. Microbiol.">
        <title>High frequency of phylogenetically diverse reductive dehalogenase-homologous genes in deep subseafloor sedimentary metagenomes.</title>
        <authorList>
            <person name="Kawai M."/>
            <person name="Futagami T."/>
            <person name="Toyoda A."/>
            <person name="Takaki Y."/>
            <person name="Nishi S."/>
            <person name="Hori S."/>
            <person name="Arai W."/>
            <person name="Tsubouchi T."/>
            <person name="Morono Y."/>
            <person name="Uchiyama I."/>
            <person name="Ito T."/>
            <person name="Fujiyama A."/>
            <person name="Inagaki F."/>
            <person name="Takami H."/>
        </authorList>
    </citation>
    <scope>NUCLEOTIDE SEQUENCE</scope>
    <source>
        <strain evidence="1">Expedition CK06-06</strain>
    </source>
</reference>
<protein>
    <recommendedName>
        <fullName evidence="2">Rhamnogalacturonan lyase domain-containing protein</fullName>
    </recommendedName>
</protein>
<dbReference type="GO" id="GO:0030246">
    <property type="term" value="F:carbohydrate binding"/>
    <property type="evidence" value="ECO:0007669"/>
    <property type="project" value="InterPro"/>
</dbReference>
<feature type="non-terminal residue" evidence="1">
    <location>
        <position position="1"/>
    </location>
</feature>
<dbReference type="InterPro" id="IPR045584">
    <property type="entry name" value="Pilin-like"/>
</dbReference>
<feature type="non-terminal residue" evidence="1">
    <location>
        <position position="260"/>
    </location>
</feature>
<dbReference type="EMBL" id="BARS01033256">
    <property type="protein sequence ID" value="GAG23897.1"/>
    <property type="molecule type" value="Genomic_DNA"/>
</dbReference>
<dbReference type="AlphaFoldDB" id="X0WKZ2"/>
<gene>
    <name evidence="1" type="ORF">S01H1_51534</name>
</gene>
<organism evidence="1">
    <name type="scientific">marine sediment metagenome</name>
    <dbReference type="NCBI Taxonomy" id="412755"/>
    <lineage>
        <taxon>unclassified sequences</taxon>
        <taxon>metagenomes</taxon>
        <taxon>ecological metagenomes</taxon>
    </lineage>
</organism>